<dbReference type="AlphaFoldDB" id="A0A1Y1K6M9"/>
<name>A0A1Y1K6M9_PHOPY</name>
<proteinExistence type="predicted"/>
<protein>
    <submittedName>
        <fullName evidence="1">Uncharacterized protein</fullName>
    </submittedName>
</protein>
<dbReference type="EMBL" id="GEZM01096196">
    <property type="protein sequence ID" value="JAV55069.1"/>
    <property type="molecule type" value="Transcribed_RNA"/>
</dbReference>
<evidence type="ECO:0000313" key="1">
    <source>
        <dbReference type="EMBL" id="JAV55066.1"/>
    </source>
</evidence>
<sequence>MIALTTMVYEANQANYRQAIKPICEKQTQVTSTREKVSNQTRTLTVEVEPISVAQTRHDHFKTTTTVESSYSLLSVKVQRLVTVQSPKIPSLFTRFFFIEVIHTT</sequence>
<dbReference type="EMBL" id="GEZM01096197">
    <property type="protein sequence ID" value="JAV55066.1"/>
    <property type="molecule type" value="Transcribed_RNA"/>
</dbReference>
<reference evidence="1" key="1">
    <citation type="journal article" date="2016" name="Sci. Rep.">
        <title>Molecular characterization of firefly nuptial gifts: a multi-omics approach sheds light on postcopulatory sexual selection.</title>
        <authorList>
            <person name="Al-Wathiqui N."/>
            <person name="Fallon T.R."/>
            <person name="South A."/>
            <person name="Weng J.K."/>
            <person name="Lewis S.M."/>
        </authorList>
    </citation>
    <scope>NUCLEOTIDE SEQUENCE</scope>
</reference>
<organism evidence="1">
    <name type="scientific">Photinus pyralis</name>
    <name type="common">Common eastern firefly</name>
    <name type="synonym">Lampyris pyralis</name>
    <dbReference type="NCBI Taxonomy" id="7054"/>
    <lineage>
        <taxon>Eukaryota</taxon>
        <taxon>Metazoa</taxon>
        <taxon>Ecdysozoa</taxon>
        <taxon>Arthropoda</taxon>
        <taxon>Hexapoda</taxon>
        <taxon>Insecta</taxon>
        <taxon>Pterygota</taxon>
        <taxon>Neoptera</taxon>
        <taxon>Endopterygota</taxon>
        <taxon>Coleoptera</taxon>
        <taxon>Polyphaga</taxon>
        <taxon>Elateriformia</taxon>
        <taxon>Elateroidea</taxon>
        <taxon>Lampyridae</taxon>
        <taxon>Lampyrinae</taxon>
        <taxon>Photinus</taxon>
    </lineage>
</organism>
<accession>A0A1Y1K6M9</accession>